<accession>A0A5B7G029</accession>
<evidence type="ECO:0000313" key="1">
    <source>
        <dbReference type="EMBL" id="MPC50937.1"/>
    </source>
</evidence>
<name>A0A5B7G029_PORTR</name>
<evidence type="ECO:0000313" key="2">
    <source>
        <dbReference type="Proteomes" id="UP000324222"/>
    </source>
</evidence>
<reference evidence="1 2" key="1">
    <citation type="submission" date="2019-05" db="EMBL/GenBank/DDBJ databases">
        <title>Another draft genome of Portunus trituberculatus and its Hox gene families provides insights of decapod evolution.</title>
        <authorList>
            <person name="Jeong J.-H."/>
            <person name="Song I."/>
            <person name="Kim S."/>
            <person name="Choi T."/>
            <person name="Kim D."/>
            <person name="Ryu S."/>
            <person name="Kim W."/>
        </authorList>
    </citation>
    <scope>NUCLEOTIDE SEQUENCE [LARGE SCALE GENOMIC DNA]</scope>
    <source>
        <tissue evidence="1">Muscle</tissue>
    </source>
</reference>
<organism evidence="1 2">
    <name type="scientific">Portunus trituberculatus</name>
    <name type="common">Swimming crab</name>
    <name type="synonym">Neptunus trituberculatus</name>
    <dbReference type="NCBI Taxonomy" id="210409"/>
    <lineage>
        <taxon>Eukaryota</taxon>
        <taxon>Metazoa</taxon>
        <taxon>Ecdysozoa</taxon>
        <taxon>Arthropoda</taxon>
        <taxon>Crustacea</taxon>
        <taxon>Multicrustacea</taxon>
        <taxon>Malacostraca</taxon>
        <taxon>Eumalacostraca</taxon>
        <taxon>Eucarida</taxon>
        <taxon>Decapoda</taxon>
        <taxon>Pleocyemata</taxon>
        <taxon>Brachyura</taxon>
        <taxon>Eubrachyura</taxon>
        <taxon>Portunoidea</taxon>
        <taxon>Portunidae</taxon>
        <taxon>Portuninae</taxon>
        <taxon>Portunus</taxon>
    </lineage>
</organism>
<sequence length="73" mass="7876">MNPLGFRTVRMTTVHDLTSSGVYGAEDVYAERTASLTAYLTLFTASLTYPQSLPKTSSLPQHSLAQLSLPAIS</sequence>
<keyword evidence="2" id="KW-1185">Reference proteome</keyword>
<gene>
    <name evidence="1" type="ORF">E2C01_044771</name>
</gene>
<dbReference type="AlphaFoldDB" id="A0A5B7G029"/>
<protein>
    <submittedName>
        <fullName evidence="1">Uncharacterized protein</fullName>
    </submittedName>
</protein>
<proteinExistence type="predicted"/>
<dbReference type="Proteomes" id="UP000324222">
    <property type="component" value="Unassembled WGS sequence"/>
</dbReference>
<comment type="caution">
    <text evidence="1">The sequence shown here is derived from an EMBL/GenBank/DDBJ whole genome shotgun (WGS) entry which is preliminary data.</text>
</comment>
<dbReference type="EMBL" id="VSRR010009820">
    <property type="protein sequence ID" value="MPC50937.1"/>
    <property type="molecule type" value="Genomic_DNA"/>
</dbReference>